<dbReference type="Gene3D" id="3.40.190.10">
    <property type="entry name" value="Periplasmic binding protein-like II"/>
    <property type="match status" value="1"/>
</dbReference>
<evidence type="ECO:0000313" key="2">
    <source>
        <dbReference type="EMBL" id="SFU69721.1"/>
    </source>
</evidence>
<evidence type="ECO:0000313" key="3">
    <source>
        <dbReference type="Proteomes" id="UP000199138"/>
    </source>
</evidence>
<sequence>MTGLEDEKFIISGLHQTTFFASLLRSWFSNNEIEPKAIIESDFGAMIVNLVSKGLGISILPLSFKSAKVENVVFIELE</sequence>
<proteinExistence type="predicted"/>
<dbReference type="AlphaFoldDB" id="A0A1I7I9V8"/>
<dbReference type="InterPro" id="IPR005119">
    <property type="entry name" value="LysR_subst-bd"/>
</dbReference>
<reference evidence="2 3" key="1">
    <citation type="submission" date="2016-10" db="EMBL/GenBank/DDBJ databases">
        <authorList>
            <person name="de Groot N.N."/>
        </authorList>
    </citation>
    <scope>NUCLEOTIDE SEQUENCE [LARGE SCALE GENOMIC DNA]</scope>
    <source>
        <strain evidence="2 3">CGMCC 1.12333</strain>
    </source>
</reference>
<dbReference type="Pfam" id="PF03466">
    <property type="entry name" value="LysR_substrate"/>
    <property type="match status" value="1"/>
</dbReference>
<accession>A0A1I7I9V8</accession>
<keyword evidence="3" id="KW-1185">Reference proteome</keyword>
<organism evidence="2 3">
    <name type="scientific">Pustulibacterium marinum</name>
    <dbReference type="NCBI Taxonomy" id="1224947"/>
    <lineage>
        <taxon>Bacteria</taxon>
        <taxon>Pseudomonadati</taxon>
        <taxon>Bacteroidota</taxon>
        <taxon>Flavobacteriia</taxon>
        <taxon>Flavobacteriales</taxon>
        <taxon>Flavobacteriaceae</taxon>
        <taxon>Pustulibacterium</taxon>
    </lineage>
</organism>
<dbReference type="Proteomes" id="UP000199138">
    <property type="component" value="Unassembled WGS sequence"/>
</dbReference>
<feature type="domain" description="LysR substrate-binding" evidence="1">
    <location>
        <begin position="4"/>
        <end position="77"/>
    </location>
</feature>
<protein>
    <submittedName>
        <fullName evidence="2">LysR substrate binding domain-containing protein</fullName>
    </submittedName>
</protein>
<evidence type="ECO:0000259" key="1">
    <source>
        <dbReference type="Pfam" id="PF03466"/>
    </source>
</evidence>
<dbReference type="EMBL" id="FPBK01000014">
    <property type="protein sequence ID" value="SFU69721.1"/>
    <property type="molecule type" value="Genomic_DNA"/>
</dbReference>
<gene>
    <name evidence="2" type="ORF">SAMN05216480_11423</name>
</gene>
<dbReference type="SUPFAM" id="SSF53850">
    <property type="entry name" value="Periplasmic binding protein-like II"/>
    <property type="match status" value="1"/>
</dbReference>
<name>A0A1I7I9V8_9FLAO</name>
<dbReference type="RefSeq" id="WP_262501739.1">
    <property type="nucleotide sequence ID" value="NZ_FPBK01000014.1"/>
</dbReference>